<evidence type="ECO:0000313" key="3">
    <source>
        <dbReference type="Proteomes" id="UP000050640"/>
    </source>
</evidence>
<keyword evidence="3" id="KW-1185">Reference proteome</keyword>
<dbReference type="InterPro" id="IPR011735">
    <property type="entry name" value="WlaTC/HtrL_glycosyltransf"/>
</dbReference>
<dbReference type="WBParaSite" id="EEL_0001013501-mRNA-1">
    <property type="protein sequence ID" value="EEL_0001013501-mRNA-1"/>
    <property type="gene ID" value="EEL_0001013501"/>
</dbReference>
<dbReference type="STRING" id="1147741.A0A0R3S5R6"/>
<name>A0A0R3S5R6_9BILA</name>
<protein>
    <submittedName>
        <fullName evidence="4">VWFA domain-containing protein</fullName>
    </submittedName>
</protein>
<evidence type="ECO:0000256" key="2">
    <source>
        <dbReference type="SAM" id="Phobius"/>
    </source>
</evidence>
<feature type="transmembrane region" description="Helical" evidence="2">
    <location>
        <begin position="46"/>
        <end position="67"/>
    </location>
</feature>
<keyword evidence="2" id="KW-0472">Membrane</keyword>
<feature type="region of interest" description="Disordered" evidence="1">
    <location>
        <begin position="243"/>
        <end position="272"/>
    </location>
</feature>
<keyword evidence="2" id="KW-1133">Transmembrane helix</keyword>
<reference evidence="4" key="1">
    <citation type="submission" date="2017-02" db="UniProtKB">
        <authorList>
            <consortium name="WormBaseParasite"/>
        </authorList>
    </citation>
    <scope>IDENTIFICATION</scope>
</reference>
<dbReference type="Proteomes" id="UP000050640">
    <property type="component" value="Unplaced"/>
</dbReference>
<evidence type="ECO:0000256" key="1">
    <source>
        <dbReference type="SAM" id="MobiDB-lite"/>
    </source>
</evidence>
<dbReference type="Pfam" id="PF09612">
    <property type="entry name" value="HtrL_YibB"/>
    <property type="match status" value="1"/>
</dbReference>
<sequence>MVHDAPEGQREGEACVPEIMESLLSQNQLVKGEKYMKQPSGSMRHFGKWLLGIFFIAIALTFMFFVISNVHKRISVQRSTNLLIGSSDQYADQEDTKNDGFDIQQITGILQEASQDIEQLTNLQTEIPNQSETVFDDSTLSRYYNEESENLIEDDTPEAAHEIKLDDEVFTKSLNPLIITEMPETTLMDVNFHNLPAFTATPILPPIANAEIISNAIIDTTSANDNKYKFNAYIRSSSRTFIQTPKHSPESSNFTADNIPSSGRNTNSETATARQFPTFSYLATANSQFDESDGEGNTNQIGMTATEFTTKLQNLRITTVSTPNPIVALLRRVQENMVVLNEKTETEFTPASQLRDHHHYHYQYEHYDQQSLIIVTALFDIGRGKWRRYTRTYEQYMSYLKHLLKLRNCLIIYTDARGAQFVRQMRDSRNTQIFEMSMHDIPLYRYREEIAGIIRREQKERTISDWRFSPNTRCHPEANSADYNIIVNSKPYFLYNATQSARFQISDRMFAWIDAGYGHGQKGIIPNHCHWRPNLQRDRITIIKLTPAHDKVSRYSITDLYRVDWVVLSGGFIAGDSHTINRFYRFYQKLFMELLDSGKIDDDQTVLTLMLKHYTTLFNPISSNGDWYAIFRLFPCHNT</sequence>
<proteinExistence type="predicted"/>
<organism evidence="3 4">
    <name type="scientific">Elaeophora elaphi</name>
    <dbReference type="NCBI Taxonomy" id="1147741"/>
    <lineage>
        <taxon>Eukaryota</taxon>
        <taxon>Metazoa</taxon>
        <taxon>Ecdysozoa</taxon>
        <taxon>Nematoda</taxon>
        <taxon>Chromadorea</taxon>
        <taxon>Rhabditida</taxon>
        <taxon>Spirurina</taxon>
        <taxon>Spiruromorpha</taxon>
        <taxon>Filarioidea</taxon>
        <taxon>Onchocercidae</taxon>
        <taxon>Elaeophora</taxon>
    </lineage>
</organism>
<keyword evidence="2" id="KW-0812">Transmembrane</keyword>
<accession>A0A0R3S5R6</accession>
<dbReference type="AlphaFoldDB" id="A0A0R3S5R6"/>
<evidence type="ECO:0000313" key="4">
    <source>
        <dbReference type="WBParaSite" id="EEL_0001013501-mRNA-1"/>
    </source>
</evidence>